<sequence length="96" mass="11134">MEMFSSYLLTIAPDCSLAERTPCRKDDLASRCFQHLTPSAPLPITQLFFSDKSALCGLLHNTILSFLKKKTLYKKWNTVWELEELRNERVKLTVKL</sequence>
<reference evidence="2" key="1">
    <citation type="submission" date="2011-07" db="EMBL/GenBank/DDBJ databases">
        <authorList>
            <consortium name="Caenorhabditis brenneri Sequencing and Analysis Consortium"/>
            <person name="Wilson R.K."/>
        </authorList>
    </citation>
    <scope>NUCLEOTIDE SEQUENCE [LARGE SCALE GENOMIC DNA]</scope>
    <source>
        <strain evidence="2">PB2801</strain>
    </source>
</reference>
<evidence type="ECO:0000313" key="2">
    <source>
        <dbReference type="Proteomes" id="UP000008068"/>
    </source>
</evidence>
<organism evidence="2">
    <name type="scientific">Caenorhabditis brenneri</name>
    <name type="common">Nematode worm</name>
    <dbReference type="NCBI Taxonomy" id="135651"/>
    <lineage>
        <taxon>Eukaryota</taxon>
        <taxon>Metazoa</taxon>
        <taxon>Ecdysozoa</taxon>
        <taxon>Nematoda</taxon>
        <taxon>Chromadorea</taxon>
        <taxon>Rhabditida</taxon>
        <taxon>Rhabditina</taxon>
        <taxon>Rhabditomorpha</taxon>
        <taxon>Rhabditoidea</taxon>
        <taxon>Rhabditidae</taxon>
        <taxon>Peloderinae</taxon>
        <taxon>Caenorhabditis</taxon>
    </lineage>
</organism>
<dbReference type="AlphaFoldDB" id="G0N4A8"/>
<keyword evidence="2" id="KW-1185">Reference proteome</keyword>
<accession>G0N4A8</accession>
<evidence type="ECO:0000313" key="1">
    <source>
        <dbReference type="EMBL" id="EGT52502.1"/>
    </source>
</evidence>
<protein>
    <submittedName>
        <fullName evidence="1">Uncharacterized protein</fullName>
    </submittedName>
</protein>
<proteinExistence type="predicted"/>
<dbReference type="EMBL" id="GL379837">
    <property type="protein sequence ID" value="EGT52502.1"/>
    <property type="molecule type" value="Genomic_DNA"/>
</dbReference>
<name>G0N4A8_CAEBE</name>
<dbReference type="HOGENOM" id="CLU_2361583_0_0_1"/>
<dbReference type="Proteomes" id="UP000008068">
    <property type="component" value="Unassembled WGS sequence"/>
</dbReference>
<gene>
    <name evidence="1" type="ORF">CAEBREN_25874</name>
</gene>
<dbReference type="InParanoid" id="G0N4A8"/>